<reference evidence="1" key="2">
    <citation type="submission" date="2023-04" db="EMBL/GenBank/DDBJ databases">
        <authorList>
            <person name="Bruccoleri R.E."/>
            <person name="Oakeley E.J."/>
            <person name="Faust A.-M."/>
            <person name="Dessus-Babus S."/>
            <person name="Altorfer M."/>
            <person name="Burckhardt D."/>
            <person name="Oertli M."/>
            <person name="Naumann U."/>
            <person name="Petersen F."/>
            <person name="Wong J."/>
        </authorList>
    </citation>
    <scope>NUCLEOTIDE SEQUENCE</scope>
    <source>
        <strain evidence="1">GSM-AAB239-AS_SAM_17_03QT</strain>
        <tissue evidence="1">Leaf</tissue>
    </source>
</reference>
<dbReference type="EMBL" id="JANAVB010018333">
    <property type="protein sequence ID" value="KAJ6829592.1"/>
    <property type="molecule type" value="Genomic_DNA"/>
</dbReference>
<keyword evidence="2" id="KW-1185">Reference proteome</keyword>
<evidence type="ECO:0000313" key="2">
    <source>
        <dbReference type="Proteomes" id="UP001140949"/>
    </source>
</evidence>
<sequence>MLLDLRNYMEKEVGGMCSEFTINFGLLYRF</sequence>
<comment type="caution">
    <text evidence="1">The sequence shown here is derived from an EMBL/GenBank/DDBJ whole genome shotgun (WGS) entry which is preliminary data.</text>
</comment>
<protein>
    <submittedName>
        <fullName evidence="1">Uncharacterized protein</fullName>
    </submittedName>
</protein>
<gene>
    <name evidence="1" type="ORF">M6B38_357135</name>
</gene>
<evidence type="ECO:0000313" key="1">
    <source>
        <dbReference type="EMBL" id="KAJ6829592.1"/>
    </source>
</evidence>
<organism evidence="1 2">
    <name type="scientific">Iris pallida</name>
    <name type="common">Sweet iris</name>
    <dbReference type="NCBI Taxonomy" id="29817"/>
    <lineage>
        <taxon>Eukaryota</taxon>
        <taxon>Viridiplantae</taxon>
        <taxon>Streptophyta</taxon>
        <taxon>Embryophyta</taxon>
        <taxon>Tracheophyta</taxon>
        <taxon>Spermatophyta</taxon>
        <taxon>Magnoliopsida</taxon>
        <taxon>Liliopsida</taxon>
        <taxon>Asparagales</taxon>
        <taxon>Iridaceae</taxon>
        <taxon>Iridoideae</taxon>
        <taxon>Irideae</taxon>
        <taxon>Iris</taxon>
    </lineage>
</organism>
<reference evidence="1" key="1">
    <citation type="journal article" date="2023" name="GigaByte">
        <title>Genome assembly of the bearded iris, Iris pallida Lam.</title>
        <authorList>
            <person name="Bruccoleri R.E."/>
            <person name="Oakeley E.J."/>
            <person name="Faust A.M.E."/>
            <person name="Altorfer M."/>
            <person name="Dessus-Babus S."/>
            <person name="Burckhardt D."/>
            <person name="Oertli M."/>
            <person name="Naumann U."/>
            <person name="Petersen F."/>
            <person name="Wong J."/>
        </authorList>
    </citation>
    <scope>NUCLEOTIDE SEQUENCE</scope>
    <source>
        <strain evidence="1">GSM-AAB239-AS_SAM_17_03QT</strain>
    </source>
</reference>
<name>A0AAX6GM36_IRIPA</name>
<dbReference type="Proteomes" id="UP001140949">
    <property type="component" value="Unassembled WGS sequence"/>
</dbReference>
<proteinExistence type="predicted"/>
<accession>A0AAX6GM36</accession>
<dbReference type="AlphaFoldDB" id="A0AAX6GM36"/>